<organism evidence="1">
    <name type="scientific">Pseudo-nitzschia arenysensis</name>
    <dbReference type="NCBI Taxonomy" id="697910"/>
    <lineage>
        <taxon>Eukaryota</taxon>
        <taxon>Sar</taxon>
        <taxon>Stramenopiles</taxon>
        <taxon>Ochrophyta</taxon>
        <taxon>Bacillariophyta</taxon>
        <taxon>Bacillariophyceae</taxon>
        <taxon>Bacillariophycidae</taxon>
        <taxon>Bacillariales</taxon>
        <taxon>Bacillariaceae</taxon>
        <taxon>Pseudo-nitzschia</taxon>
    </lineage>
</organism>
<reference evidence="1" key="1">
    <citation type="submission" date="2021-01" db="EMBL/GenBank/DDBJ databases">
        <authorList>
            <person name="Corre E."/>
            <person name="Pelletier E."/>
            <person name="Niang G."/>
            <person name="Scheremetjew M."/>
            <person name="Finn R."/>
            <person name="Kale V."/>
            <person name="Holt S."/>
            <person name="Cochrane G."/>
            <person name="Meng A."/>
            <person name="Brown T."/>
            <person name="Cohen L."/>
        </authorList>
    </citation>
    <scope>NUCLEOTIDE SEQUENCE</scope>
    <source>
        <strain evidence="1">B593</strain>
    </source>
</reference>
<name>A0A7R9ZU49_9STRA</name>
<sequence length="615" mass="67477">MAFFLQRLADIPSVSDSQGMDASLIPVATKNLSTIVLTLSEFITLPSHGDLMNSSDVLQLAAFVARTIPSSSIGNDSADEAPYRHERTAALGSALSQLLRSSASLEPEFVSQYREEFIRAAQELSNISGFKVDSSNNDSRGIVSMLARGCVSSIVLALSHVKSECTSTAENSCVCSCIPQEFLVQSMSLVAELDEDICNFLQVIALQPSGAKMLMDAGIGDALLCAARLYMEQEKTMIQSLEGSSSSFTKTTVRTPGFLLGHLKLICALLVVANKIPEDMAYRFASSCIEIIGAYEGTIHRLCFNFPVQADFLRWFLKALVAASSVVKPLKRKIQIHKVEHEYSAKELISRAKFLDNGIVMLLEQLLENPLPRDMLPSRMPRELKHTTANASAPTGMSSNVVNVEKDDSATWWDVLQNILSSRQGYAQSCNFPAPASDKLFLSSSSLQKWSEDTFEYSIVAADTLNLGLQLLKRVERSDLFRGTSLASGLFRCAVAAKSVDDRLESLRFRTMTVQNGNSMDDGYSTFKNLELELEYVKMLAGSLAQCVEQLLMLCLQVCDADSEIKENSRKAVLKPILVAVESSGVDTFSLTSLSQERSEFIGILCQEIKKLCKV</sequence>
<evidence type="ECO:0000313" key="1">
    <source>
        <dbReference type="EMBL" id="CAD8343683.1"/>
    </source>
</evidence>
<gene>
    <name evidence="1" type="ORF">PARE0329_LOCUS318</name>
</gene>
<protein>
    <submittedName>
        <fullName evidence="1">Uncharacterized protein</fullName>
    </submittedName>
</protein>
<accession>A0A7R9ZU49</accession>
<dbReference type="AlphaFoldDB" id="A0A7R9ZU49"/>
<proteinExistence type="predicted"/>
<dbReference type="EMBL" id="HBEH01000468">
    <property type="protein sequence ID" value="CAD8343683.1"/>
    <property type="molecule type" value="Transcribed_RNA"/>
</dbReference>